<accession>A0A061S579</accession>
<reference evidence="1" key="1">
    <citation type="submission" date="2014-05" db="EMBL/GenBank/DDBJ databases">
        <title>The transcriptome of the halophilic microalga Tetraselmis sp. GSL018 isolated from the Great Salt Lake, Utah.</title>
        <authorList>
            <person name="Jinkerson R.E."/>
            <person name="D'Adamo S."/>
            <person name="Posewitz M.C."/>
        </authorList>
    </citation>
    <scope>NUCLEOTIDE SEQUENCE</scope>
    <source>
        <strain evidence="1">GSL018</strain>
    </source>
</reference>
<gene>
    <name evidence="1" type="ORF">TSPGSL018_16177</name>
</gene>
<name>A0A061S579_9CHLO</name>
<sequence>MLSAQRDMFHFPGTCELRLKQ</sequence>
<protein>
    <submittedName>
        <fullName evidence="1">Uncharacterized protein</fullName>
    </submittedName>
</protein>
<proteinExistence type="predicted"/>
<dbReference type="AlphaFoldDB" id="A0A061S579"/>
<organism evidence="1">
    <name type="scientific">Tetraselmis sp. GSL018</name>
    <dbReference type="NCBI Taxonomy" id="582737"/>
    <lineage>
        <taxon>Eukaryota</taxon>
        <taxon>Viridiplantae</taxon>
        <taxon>Chlorophyta</taxon>
        <taxon>core chlorophytes</taxon>
        <taxon>Chlorodendrophyceae</taxon>
        <taxon>Chlorodendrales</taxon>
        <taxon>Chlorodendraceae</taxon>
        <taxon>Tetraselmis</taxon>
    </lineage>
</organism>
<dbReference type="EMBL" id="GBEZ01007416">
    <property type="protein sequence ID" value="JAC78045.1"/>
    <property type="molecule type" value="Transcribed_RNA"/>
</dbReference>
<evidence type="ECO:0000313" key="1">
    <source>
        <dbReference type="EMBL" id="JAC78045.1"/>
    </source>
</evidence>